<dbReference type="Proteomes" id="UP000521358">
    <property type="component" value="Unassembled WGS sequence"/>
</dbReference>
<dbReference type="PROSITE" id="PS00041">
    <property type="entry name" value="HTH_ARAC_FAMILY_1"/>
    <property type="match status" value="1"/>
</dbReference>
<dbReference type="SUPFAM" id="SSF46689">
    <property type="entry name" value="Homeodomain-like"/>
    <property type="match status" value="2"/>
</dbReference>
<feature type="domain" description="HTH araC/xylS-type" evidence="4">
    <location>
        <begin position="17"/>
        <end position="116"/>
    </location>
</feature>
<reference evidence="5 6" key="1">
    <citation type="submission" date="2020-03" db="EMBL/GenBank/DDBJ databases">
        <title>Bacterial samples isolated from urine from healthy bovine heifers (Gyr breed).</title>
        <authorList>
            <person name="Giannattasio-Ferraz S."/>
            <person name="Maskeri L."/>
            <person name="Penido A."/>
            <person name="Barbosa-Stancioli E.F."/>
            <person name="Putonti C."/>
        </authorList>
    </citation>
    <scope>NUCLEOTIDE SEQUENCE [LARGE SCALE GENOMIC DNA]</scope>
    <source>
        <strain evidence="5 6">UFMG-H7</strain>
    </source>
</reference>
<dbReference type="PANTHER" id="PTHR43280:SF28">
    <property type="entry name" value="HTH-TYPE TRANSCRIPTIONAL ACTIVATOR RHAS"/>
    <property type="match status" value="1"/>
</dbReference>
<comment type="caution">
    <text evidence="5">The sequence shown here is derived from an EMBL/GenBank/DDBJ whole genome shotgun (WGS) entry which is preliminary data.</text>
</comment>
<dbReference type="AlphaFoldDB" id="A0A7X6I1I7"/>
<organism evidence="5 6">
    <name type="scientific">Vagococcus fluvialis</name>
    <dbReference type="NCBI Taxonomy" id="2738"/>
    <lineage>
        <taxon>Bacteria</taxon>
        <taxon>Bacillati</taxon>
        <taxon>Bacillota</taxon>
        <taxon>Bacilli</taxon>
        <taxon>Lactobacillales</taxon>
        <taxon>Enterococcaceae</taxon>
        <taxon>Vagococcus</taxon>
    </lineage>
</organism>
<dbReference type="Gene3D" id="1.10.10.60">
    <property type="entry name" value="Homeodomain-like"/>
    <property type="match status" value="2"/>
</dbReference>
<dbReference type="InterPro" id="IPR020449">
    <property type="entry name" value="Tscrpt_reg_AraC-type_HTH"/>
</dbReference>
<protein>
    <submittedName>
        <fullName evidence="5">Helix-turn-helix transcriptional regulator</fullName>
    </submittedName>
</protein>
<dbReference type="RefSeq" id="WP_167805891.1">
    <property type="nucleotide sequence ID" value="NZ_JAAVMB010000001.1"/>
</dbReference>
<evidence type="ECO:0000313" key="5">
    <source>
        <dbReference type="EMBL" id="NKC66458.1"/>
    </source>
</evidence>
<dbReference type="InterPro" id="IPR009057">
    <property type="entry name" value="Homeodomain-like_sf"/>
</dbReference>
<evidence type="ECO:0000313" key="6">
    <source>
        <dbReference type="Proteomes" id="UP000521358"/>
    </source>
</evidence>
<dbReference type="InterPro" id="IPR018062">
    <property type="entry name" value="HTH_AraC-typ_CS"/>
</dbReference>
<dbReference type="PANTHER" id="PTHR43280">
    <property type="entry name" value="ARAC-FAMILY TRANSCRIPTIONAL REGULATOR"/>
    <property type="match status" value="1"/>
</dbReference>
<dbReference type="PROSITE" id="PS01124">
    <property type="entry name" value="HTH_ARAC_FAMILY_2"/>
    <property type="match status" value="1"/>
</dbReference>
<keyword evidence="1" id="KW-0805">Transcription regulation</keyword>
<name>A0A7X6I1I7_9ENTE</name>
<dbReference type="GO" id="GO:0003700">
    <property type="term" value="F:DNA-binding transcription factor activity"/>
    <property type="evidence" value="ECO:0007669"/>
    <property type="project" value="InterPro"/>
</dbReference>
<gene>
    <name evidence="5" type="ORF">HED35_00010</name>
</gene>
<evidence type="ECO:0000259" key="4">
    <source>
        <dbReference type="PROSITE" id="PS01124"/>
    </source>
</evidence>
<keyword evidence="3" id="KW-0804">Transcription</keyword>
<dbReference type="EMBL" id="JAAVMB010000001">
    <property type="protein sequence ID" value="NKC66458.1"/>
    <property type="molecule type" value="Genomic_DNA"/>
</dbReference>
<sequence length="124" mass="14498">MPKDNREQEEVYLRLINKSEDYIEEHLSEAISLADLAQDANFSEFHFHRLFKEYSTETLKSFITRIKLERAALFLSVNQSISLTDVALNYGYNDGSSFSRTFKHYFGISPSEYRVRARNDKSSL</sequence>
<proteinExistence type="predicted"/>
<dbReference type="SMART" id="SM00342">
    <property type="entry name" value="HTH_ARAC"/>
    <property type="match status" value="1"/>
</dbReference>
<dbReference type="InterPro" id="IPR018060">
    <property type="entry name" value="HTH_AraC"/>
</dbReference>
<accession>A0A7X6I1I7</accession>
<dbReference type="GO" id="GO:0043565">
    <property type="term" value="F:sequence-specific DNA binding"/>
    <property type="evidence" value="ECO:0007669"/>
    <property type="project" value="InterPro"/>
</dbReference>
<keyword evidence="2" id="KW-0238">DNA-binding</keyword>
<dbReference type="Pfam" id="PF12833">
    <property type="entry name" value="HTH_18"/>
    <property type="match status" value="1"/>
</dbReference>
<evidence type="ECO:0000256" key="3">
    <source>
        <dbReference type="ARBA" id="ARBA00023163"/>
    </source>
</evidence>
<evidence type="ECO:0000256" key="2">
    <source>
        <dbReference type="ARBA" id="ARBA00023125"/>
    </source>
</evidence>
<dbReference type="PRINTS" id="PR00032">
    <property type="entry name" value="HTHARAC"/>
</dbReference>
<evidence type="ECO:0000256" key="1">
    <source>
        <dbReference type="ARBA" id="ARBA00023015"/>
    </source>
</evidence>